<evidence type="ECO:0000313" key="2">
    <source>
        <dbReference type="EMBL" id="CUX09171.1"/>
    </source>
</evidence>
<proteinExistence type="predicted"/>
<dbReference type="Proteomes" id="UP000191988">
    <property type="component" value="Unassembled WGS sequence"/>
</dbReference>
<gene>
    <name evidence="2" type="ORF">AGR3A_Cc120037</name>
</gene>
<reference evidence="3" key="1">
    <citation type="submission" date="2016-01" db="EMBL/GenBank/DDBJ databases">
        <authorList>
            <person name="Regsiter A."/>
            <person name="william w."/>
        </authorList>
    </citation>
    <scope>NUCLEOTIDE SEQUENCE [LARGE SCALE GENOMIC DNA]</scope>
    <source>
        <strain evidence="3">CFBP 6623</strain>
    </source>
</reference>
<dbReference type="STRING" id="1183432.AGR3A_Cc120037"/>
<name>A0A1S7NMI3_9HYPH</name>
<evidence type="ECO:0000259" key="1">
    <source>
        <dbReference type="Pfam" id="PF18735"/>
    </source>
</evidence>
<evidence type="ECO:0000313" key="3">
    <source>
        <dbReference type="Proteomes" id="UP000191988"/>
    </source>
</evidence>
<dbReference type="AlphaFoldDB" id="A0A1S7NMI3"/>
<dbReference type="EMBL" id="FBWK01000004">
    <property type="protein sequence ID" value="CUX09171.1"/>
    <property type="molecule type" value="Genomic_DNA"/>
</dbReference>
<dbReference type="InterPro" id="IPR041519">
    <property type="entry name" value="HEPN_RiboL-PSP"/>
</dbReference>
<organism evidence="2 3">
    <name type="scientific">Agrobacterium tomkonis CFBP 6623</name>
    <dbReference type="NCBI Taxonomy" id="1183432"/>
    <lineage>
        <taxon>Bacteria</taxon>
        <taxon>Pseudomonadati</taxon>
        <taxon>Pseudomonadota</taxon>
        <taxon>Alphaproteobacteria</taxon>
        <taxon>Hyphomicrobiales</taxon>
        <taxon>Rhizobiaceae</taxon>
        <taxon>Rhizobium/Agrobacterium group</taxon>
        <taxon>Agrobacterium</taxon>
        <taxon>Agrobacterium tumefaciens complex</taxon>
    </lineage>
</organism>
<feature type="domain" description="RiboL-PSP-HEPN" evidence="1">
    <location>
        <begin position="38"/>
        <end position="196"/>
    </location>
</feature>
<dbReference type="RefSeq" id="WP_080841878.1">
    <property type="nucleotide sequence ID" value="NZ_LT009723.1"/>
</dbReference>
<protein>
    <recommendedName>
        <fullName evidence="1">RiboL-PSP-HEPN domain-containing protein</fullName>
    </recommendedName>
</protein>
<keyword evidence="3" id="KW-1185">Reference proteome</keyword>
<accession>A0A1S7NMI3</accession>
<dbReference type="Pfam" id="PF18735">
    <property type="entry name" value="HEPN_RiboL-PSP"/>
    <property type="match status" value="1"/>
</dbReference>
<sequence length="209" mass="23278">MPNSDAFSELRSGIVDAQIICNKVPKGEPKTDLHYLKIRSLILLSHAVLEQYLEKLSLEVAQKSIDRLTDERVLTLPMLSLISAHKSKLHECVDCFDNSVNFFQSIEGVGNAAISAHEKVVEDNHGIKATNQDKIFHPLGIDTKAAENLTLRAALDSYGSKRGSVAHNWGITTIHTRGDIESDLKTITEQLAAFDERVVLLSEREYHSF</sequence>